<keyword evidence="8" id="KW-0496">Mitochondrion</keyword>
<dbReference type="InterPro" id="IPR018108">
    <property type="entry name" value="MCP_transmembrane"/>
</dbReference>
<dbReference type="SUPFAM" id="SSF103506">
    <property type="entry name" value="Mitochondrial carrier"/>
    <property type="match status" value="1"/>
</dbReference>
<dbReference type="PROSITE" id="PS50920">
    <property type="entry name" value="SOLCAR"/>
    <property type="match status" value="2"/>
</dbReference>
<dbReference type="Proteomes" id="UP001295423">
    <property type="component" value="Unassembled WGS sequence"/>
</dbReference>
<evidence type="ECO:0000256" key="8">
    <source>
        <dbReference type="ARBA" id="ARBA00023128"/>
    </source>
</evidence>
<keyword evidence="9 10" id="KW-0472">Membrane</keyword>
<keyword evidence="7 12" id="KW-1133">Transmembrane helix</keyword>
<feature type="transmembrane region" description="Helical" evidence="12">
    <location>
        <begin position="713"/>
        <end position="732"/>
    </location>
</feature>
<gene>
    <name evidence="13" type="ORF">CYCCA115_LOCUS9341</name>
</gene>
<feature type="repeat" description="Solcar" evidence="10">
    <location>
        <begin position="571"/>
        <end position="696"/>
    </location>
</feature>
<dbReference type="Gene3D" id="1.50.40.10">
    <property type="entry name" value="Mitochondrial carrier domain"/>
    <property type="match status" value="2"/>
</dbReference>
<evidence type="ECO:0000256" key="2">
    <source>
        <dbReference type="ARBA" id="ARBA00006375"/>
    </source>
</evidence>
<comment type="subcellular location">
    <subcellularLocation>
        <location evidence="1">Mitochondrion inner membrane</location>
        <topology evidence="1">Multi-pass membrane protein</topology>
    </subcellularLocation>
</comment>
<dbReference type="GO" id="GO:0005315">
    <property type="term" value="F:phosphate transmembrane transporter activity"/>
    <property type="evidence" value="ECO:0007669"/>
    <property type="project" value="InterPro"/>
</dbReference>
<sequence>MDDYRRKTVILYVSNDNRIDHDEQVCLETSQSQAPNVWTRRKALQAAALGSIALLPSTSALAGVAEFDVSTGALYTPKADMLRGGSAAARGIQVKTSGQRLKPGQKFQNVYETRFIAYLSRFLLTFDSSATAWWIKEADSRPEEERFAEFAESVEIGLADYFSGPYGSYSSIQAAKAGLTAAAQAKSRRADDTQKGFFDLLKGIVVGDKERERRERDSITIGKQGILNLYTLLKIRYTSEEEKLQLAILFSFFSQPELQPTTEIRSLLGEIDNATVARVDLIKPVSPSESTSRSSSQRGGGYTLTDPPIVSVDAPPALGSSYVAAKMKPIMKPTSRVLRIRLLDGGSGYTQAPTVTISGNSERQCSVCAILDRDGHVESLVVLDPGYGYQFSAKNPPKVEISKPKPQKTATEKPRPAQAIVDMEYEVRGIDIVEPGNGYVLKEPPKITIAPPKDDPDWFVETSELTDLEAKYGKFRAVATQMRDKGNRPAYISTKETSRLALDKVRASPLELLPSTMRPELNSYGVYVISSVAAIRTYDTSPNIRFRAMDPLFGSIGKVPVTKDAAELKSGEYLRLALSGAVCTVLVRTALNPLELIKTKLQLKNDDELFQFAEDKMKGEKVTAKAKSKKTKGKATTDESELTESDGNEIGTGDLVKSVIELRGVGALFQSADITFLASLMFGSFGFGATELFRRSFTLTFFTDGGDSNSELILLLAAFAATVITSAAAAPFELLRVRSMGLVESKSWTKVLKEFLEEKGNRANGNGPSNSNEESEDSFWNDLNARDLLPLFAGFPPTASRELAFAIPKFLAFDVISKSFTEFVNANAGAGSLPVQVGVGTEGLLISAFAGALAGIAGAIVSHPADFILTKTSASKKKINEDGTVESGADWKDVVKDLLQMEGGIANLYVGLQPRVVFFFLVIGLQFFLYDYVKILLQVGSDDLSLVLDVFYAVRQGLLE</sequence>
<feature type="region of interest" description="Disordered" evidence="11">
    <location>
        <begin position="624"/>
        <end position="646"/>
    </location>
</feature>
<evidence type="ECO:0000256" key="11">
    <source>
        <dbReference type="SAM" id="MobiDB-lite"/>
    </source>
</evidence>
<dbReference type="AlphaFoldDB" id="A0AAD2CSN9"/>
<proteinExistence type="inferred from homology"/>
<evidence type="ECO:0000256" key="9">
    <source>
        <dbReference type="ARBA" id="ARBA00023136"/>
    </source>
</evidence>
<evidence type="ECO:0000256" key="12">
    <source>
        <dbReference type="SAM" id="Phobius"/>
    </source>
</evidence>
<dbReference type="Pfam" id="PF00153">
    <property type="entry name" value="Mito_carr"/>
    <property type="match status" value="2"/>
</dbReference>
<accession>A0AAD2CSN9</accession>
<evidence type="ECO:0000256" key="6">
    <source>
        <dbReference type="ARBA" id="ARBA00022792"/>
    </source>
</evidence>
<evidence type="ECO:0000256" key="4">
    <source>
        <dbReference type="ARBA" id="ARBA00022692"/>
    </source>
</evidence>
<dbReference type="PANTHER" id="PTHR45671:SF12">
    <property type="entry name" value="MITOCHONDRIAL PHOSPHATE CARRIER PROTEIN"/>
    <property type="match status" value="1"/>
</dbReference>
<feature type="transmembrane region" description="Helical" evidence="12">
    <location>
        <begin position="674"/>
        <end position="693"/>
    </location>
</feature>
<evidence type="ECO:0000313" key="13">
    <source>
        <dbReference type="EMBL" id="CAJ1945197.1"/>
    </source>
</evidence>
<evidence type="ECO:0000256" key="1">
    <source>
        <dbReference type="ARBA" id="ARBA00004448"/>
    </source>
</evidence>
<protein>
    <submittedName>
        <fullName evidence="13">Uncharacterized protein</fullName>
    </submittedName>
</protein>
<dbReference type="PANTHER" id="PTHR45671">
    <property type="entry name" value="SOLUTE CARRIER FAMILY 25 (MITOCHONDRIAL CARRIER PHOSPHATE CARRIER), MEMBER 3, LIKE-RELATED-RELATED"/>
    <property type="match status" value="1"/>
</dbReference>
<dbReference type="EMBL" id="CAKOGP040001335">
    <property type="protein sequence ID" value="CAJ1945197.1"/>
    <property type="molecule type" value="Genomic_DNA"/>
</dbReference>
<evidence type="ECO:0000256" key="10">
    <source>
        <dbReference type="PROSITE-ProRule" id="PRU00282"/>
    </source>
</evidence>
<keyword evidence="5" id="KW-0677">Repeat</keyword>
<comment type="caution">
    <text evidence="13">The sequence shown here is derived from an EMBL/GenBank/DDBJ whole genome shotgun (WGS) entry which is preliminary data.</text>
</comment>
<feature type="compositionally biased region" description="Low complexity" evidence="11">
    <location>
        <begin position="286"/>
        <end position="296"/>
    </location>
</feature>
<feature type="repeat" description="Solcar" evidence="10">
    <location>
        <begin position="842"/>
        <end position="936"/>
    </location>
</feature>
<keyword evidence="3" id="KW-0813">Transport</keyword>
<feature type="region of interest" description="Disordered" evidence="11">
    <location>
        <begin position="285"/>
        <end position="306"/>
    </location>
</feature>
<reference evidence="13" key="1">
    <citation type="submission" date="2023-08" db="EMBL/GenBank/DDBJ databases">
        <authorList>
            <person name="Audoor S."/>
            <person name="Bilcke G."/>
        </authorList>
    </citation>
    <scope>NUCLEOTIDE SEQUENCE</scope>
</reference>
<keyword evidence="6" id="KW-0999">Mitochondrion inner membrane</keyword>
<dbReference type="InterPro" id="IPR023395">
    <property type="entry name" value="MCP_dom_sf"/>
</dbReference>
<keyword evidence="4 10" id="KW-0812">Transmembrane</keyword>
<evidence type="ECO:0000256" key="7">
    <source>
        <dbReference type="ARBA" id="ARBA00022989"/>
    </source>
</evidence>
<keyword evidence="14" id="KW-1185">Reference proteome</keyword>
<evidence type="ECO:0000256" key="3">
    <source>
        <dbReference type="ARBA" id="ARBA00022448"/>
    </source>
</evidence>
<organism evidence="13 14">
    <name type="scientific">Cylindrotheca closterium</name>
    <dbReference type="NCBI Taxonomy" id="2856"/>
    <lineage>
        <taxon>Eukaryota</taxon>
        <taxon>Sar</taxon>
        <taxon>Stramenopiles</taxon>
        <taxon>Ochrophyta</taxon>
        <taxon>Bacillariophyta</taxon>
        <taxon>Bacillariophyceae</taxon>
        <taxon>Bacillariophycidae</taxon>
        <taxon>Bacillariales</taxon>
        <taxon>Bacillariaceae</taxon>
        <taxon>Cylindrotheca</taxon>
    </lineage>
</organism>
<evidence type="ECO:0000313" key="14">
    <source>
        <dbReference type="Proteomes" id="UP001295423"/>
    </source>
</evidence>
<comment type="similarity">
    <text evidence="2">Belongs to the mitochondrial carrier (TC 2.A.29) family.</text>
</comment>
<feature type="compositionally biased region" description="Basic residues" evidence="11">
    <location>
        <begin position="624"/>
        <end position="633"/>
    </location>
</feature>
<evidence type="ECO:0000256" key="5">
    <source>
        <dbReference type="ARBA" id="ARBA00022737"/>
    </source>
</evidence>
<dbReference type="GO" id="GO:0005743">
    <property type="term" value="C:mitochondrial inner membrane"/>
    <property type="evidence" value="ECO:0007669"/>
    <property type="project" value="UniProtKB-SubCell"/>
</dbReference>
<dbReference type="GO" id="GO:1990547">
    <property type="term" value="P:mitochondrial phosphate ion transmembrane transport"/>
    <property type="evidence" value="ECO:0007669"/>
    <property type="project" value="InterPro"/>
</dbReference>
<name>A0AAD2CSN9_9STRA</name>
<dbReference type="InterPro" id="IPR044677">
    <property type="entry name" value="SLC25A3/Pic2/Mir1-like"/>
</dbReference>